<dbReference type="Gene3D" id="3.40.50.12710">
    <property type="match status" value="1"/>
</dbReference>
<dbReference type="EMBL" id="CP011310">
    <property type="protein sequence ID" value="AKQ40938.1"/>
    <property type="molecule type" value="Genomic_DNA"/>
</dbReference>
<dbReference type="SUPFAM" id="SSF53335">
    <property type="entry name" value="S-adenosyl-L-methionine-dependent methyltransferases"/>
    <property type="match status" value="1"/>
</dbReference>
<evidence type="ECO:0000256" key="2">
    <source>
        <dbReference type="ARBA" id="ARBA00022679"/>
    </source>
</evidence>
<dbReference type="InterPro" id="IPR003788">
    <property type="entry name" value="NDUFAF7"/>
</dbReference>
<dbReference type="Proteomes" id="UP000059113">
    <property type="component" value="Chromosome"/>
</dbReference>
<reference evidence="4" key="2">
    <citation type="submission" date="2015-04" db="EMBL/GenBank/DDBJ databases">
        <title>The complete genome sequence of Erythrobacter sp. s21-N3.</title>
        <authorList>
            <person name="Zhuang L."/>
            <person name="Liu Y."/>
            <person name="Shao Z."/>
        </authorList>
    </citation>
    <scope>NUCLEOTIDE SEQUENCE [LARGE SCALE GENOMIC DNA]</scope>
    <source>
        <strain evidence="4">s21-N3</strain>
    </source>
</reference>
<dbReference type="STRING" id="1648404.CP97_01050"/>
<accession>A0A0H4VV68</accession>
<dbReference type="KEGG" id="ery:CP97_01050"/>
<name>A0A0H4VV68_9SPHN</name>
<reference evidence="3 4" key="1">
    <citation type="journal article" date="2015" name="Int. J. Syst. Evol. Microbiol.">
        <title>Erythrobacter atlanticus sp. nov., a bacterium from ocean sediment able to degrade polycyclic aromatic hydrocarbons.</title>
        <authorList>
            <person name="Zhuang L."/>
            <person name="Liu Y."/>
            <person name="Wang L."/>
            <person name="Wang W."/>
            <person name="Shao Z."/>
        </authorList>
    </citation>
    <scope>NUCLEOTIDE SEQUENCE [LARGE SCALE GENOMIC DNA]</scope>
    <source>
        <strain evidence="4">s21-N3</strain>
    </source>
</reference>
<protein>
    <recommendedName>
        <fullName evidence="5">ATP synthase subunit beta</fullName>
    </recommendedName>
</protein>
<evidence type="ECO:0000313" key="4">
    <source>
        <dbReference type="Proteomes" id="UP000059113"/>
    </source>
</evidence>
<evidence type="ECO:0000256" key="1">
    <source>
        <dbReference type="ARBA" id="ARBA00022603"/>
    </source>
</evidence>
<dbReference type="RefSeq" id="WP_048884418.1">
    <property type="nucleotide sequence ID" value="NZ_CP011310.1"/>
</dbReference>
<keyword evidence="1" id="KW-0489">Methyltransferase</keyword>
<organism evidence="3 4">
    <name type="scientific">Aurantiacibacter atlanticus</name>
    <dbReference type="NCBI Taxonomy" id="1648404"/>
    <lineage>
        <taxon>Bacteria</taxon>
        <taxon>Pseudomonadati</taxon>
        <taxon>Pseudomonadota</taxon>
        <taxon>Alphaproteobacteria</taxon>
        <taxon>Sphingomonadales</taxon>
        <taxon>Erythrobacteraceae</taxon>
        <taxon>Aurantiacibacter</taxon>
    </lineage>
</organism>
<dbReference type="InterPro" id="IPR038375">
    <property type="entry name" value="NDUFAF7_sf"/>
</dbReference>
<sequence>MNLPPDDAAKPDLGDVFRRLIAATGPISLLQYMGESNARYYAEHPAIGGAGDFVTAPEISQMFGELIGLCLADLWQRAGKPEPVHYIELGPGKGTLARDALRAMRQQGLHPQMHLVETSQAMREAQIAAVPGVIHHHDLTTVPQDGPILLVANEFLDALPVRQLVKTDNGWREVMVGVNAAGAFVETVGGQPLDAAVSSERRDDPAGSVIETSPACAAIVSEVASRLALQGGAALFIDYGHADGRSGSSVQAVRGHERVGLFDAPGEADISAHVDFAQGEAIAAAQGCRVLGTVTQGSWLYALGIMQRAQALATGAPDQREALMQARDRLIAPDQMGTLFKVMGLAGPDWPDAAGFPRGEPAR</sequence>
<dbReference type="GO" id="GO:0032259">
    <property type="term" value="P:methylation"/>
    <property type="evidence" value="ECO:0007669"/>
    <property type="project" value="UniProtKB-KW"/>
</dbReference>
<keyword evidence="4" id="KW-1185">Reference proteome</keyword>
<evidence type="ECO:0000313" key="3">
    <source>
        <dbReference type="EMBL" id="AKQ40938.1"/>
    </source>
</evidence>
<evidence type="ECO:0008006" key="5">
    <source>
        <dbReference type="Google" id="ProtNLM"/>
    </source>
</evidence>
<gene>
    <name evidence="3" type="ORF">CP97_01050</name>
</gene>
<dbReference type="PANTHER" id="PTHR12049:SF7">
    <property type="entry name" value="PROTEIN ARGININE METHYLTRANSFERASE NDUFAF7, MITOCHONDRIAL"/>
    <property type="match status" value="1"/>
</dbReference>
<dbReference type="AlphaFoldDB" id="A0A0H4VV68"/>
<dbReference type="GO" id="GO:0035243">
    <property type="term" value="F:protein-arginine omega-N symmetric methyltransferase activity"/>
    <property type="evidence" value="ECO:0007669"/>
    <property type="project" value="TreeGrafter"/>
</dbReference>
<dbReference type="PANTHER" id="PTHR12049">
    <property type="entry name" value="PROTEIN ARGININE METHYLTRANSFERASE NDUFAF7, MITOCHONDRIAL"/>
    <property type="match status" value="1"/>
</dbReference>
<proteinExistence type="predicted"/>
<keyword evidence="2" id="KW-0808">Transferase</keyword>
<dbReference type="InterPro" id="IPR029063">
    <property type="entry name" value="SAM-dependent_MTases_sf"/>
</dbReference>
<dbReference type="PATRIC" id="fig|1648404.4.peg.225"/>
<dbReference type="Pfam" id="PF02636">
    <property type="entry name" value="Methyltransf_28"/>
    <property type="match status" value="1"/>
</dbReference>